<dbReference type="GO" id="GO:0005524">
    <property type="term" value="F:ATP binding"/>
    <property type="evidence" value="ECO:0007669"/>
    <property type="project" value="InterPro"/>
</dbReference>
<dbReference type="GO" id="GO:0006281">
    <property type="term" value="P:DNA repair"/>
    <property type="evidence" value="ECO:0007669"/>
    <property type="project" value="UniProtKB-UniRule"/>
</dbReference>
<protein>
    <recommendedName>
        <fullName evidence="6">Holliday junction branch migration complex subunit RuvA</fullName>
    </recommendedName>
</protein>
<evidence type="ECO:0000259" key="7">
    <source>
        <dbReference type="SMART" id="SM00278"/>
    </source>
</evidence>
<proteinExistence type="inferred from homology"/>
<dbReference type="InterPro" id="IPR036267">
    <property type="entry name" value="RuvA_C_sf"/>
</dbReference>
<evidence type="ECO:0000256" key="3">
    <source>
        <dbReference type="ARBA" id="ARBA00023125"/>
    </source>
</evidence>
<dbReference type="GO" id="GO:0006310">
    <property type="term" value="P:DNA recombination"/>
    <property type="evidence" value="ECO:0007669"/>
    <property type="project" value="UniProtKB-UniRule"/>
</dbReference>
<comment type="domain">
    <text evidence="6">Has three domains with a flexible linker between the domains II and III and assumes an 'L' shape. Domain III is highly mobile and contacts RuvB.</text>
</comment>
<evidence type="ECO:0000256" key="1">
    <source>
        <dbReference type="ARBA" id="ARBA00022490"/>
    </source>
</evidence>
<keyword evidence="8" id="KW-0347">Helicase</keyword>
<keyword evidence="2 6" id="KW-0227">DNA damage</keyword>
<dbReference type="InterPro" id="IPR003583">
    <property type="entry name" value="Hlx-hairpin-Hlx_DNA-bd_motif"/>
</dbReference>
<comment type="function">
    <text evidence="6">The RuvA-RuvB-RuvC complex processes Holliday junction (HJ) DNA during genetic recombination and DNA repair, while the RuvA-RuvB complex plays an important role in the rescue of blocked DNA replication forks via replication fork reversal (RFR). RuvA specifically binds to HJ cruciform DNA, conferring on it an open structure. The RuvB hexamer acts as an ATP-dependent pump, pulling dsDNA into and through the RuvAB complex. HJ branch migration allows RuvC to scan DNA until it finds its consensus sequence, where it cleaves and resolves the cruciform DNA.</text>
</comment>
<dbReference type="GO" id="GO:0009378">
    <property type="term" value="F:four-way junction helicase activity"/>
    <property type="evidence" value="ECO:0007669"/>
    <property type="project" value="InterPro"/>
</dbReference>
<dbReference type="GO" id="GO:0009379">
    <property type="term" value="C:Holliday junction helicase complex"/>
    <property type="evidence" value="ECO:0007669"/>
    <property type="project" value="InterPro"/>
</dbReference>
<keyword evidence="8" id="KW-0067">ATP-binding</keyword>
<dbReference type="InterPro" id="IPR011114">
    <property type="entry name" value="RuvA_C"/>
</dbReference>
<dbReference type="EMBL" id="LGGX01000064">
    <property type="protein sequence ID" value="KUK85489.1"/>
    <property type="molecule type" value="Genomic_DNA"/>
</dbReference>
<accession>A0A101HZ48</accession>
<dbReference type="GO" id="GO:0000400">
    <property type="term" value="F:four-way junction DNA binding"/>
    <property type="evidence" value="ECO:0007669"/>
    <property type="project" value="UniProtKB-UniRule"/>
</dbReference>
<dbReference type="NCBIfam" id="TIGR00084">
    <property type="entry name" value="ruvA"/>
    <property type="match status" value="1"/>
</dbReference>
<sequence length="198" mass="22324">MISFLDGTIESKGINSIVVNVNGIGYLVHVSSVEKYVITQNKQKIFTYLYIREDRAVLYGFLKSNERDFFKMLLDAPGIGPKVALSILAHMEPKEFQQAILEEDLNLISSISGIGNKLAKKIILELKEKIKGFKLTDTFLEDIPERQSFVYDGIEALKALGYPEKEAKKRITSALKKLNKSKPVELEELIKNALSKDT</sequence>
<dbReference type="Gene3D" id="1.10.150.20">
    <property type="entry name" value="5' to 3' exonuclease, C-terminal subdomain"/>
    <property type="match status" value="1"/>
</dbReference>
<dbReference type="HAMAP" id="MF_00031">
    <property type="entry name" value="DNA_HJ_migration_RuvA"/>
    <property type="match status" value="1"/>
</dbReference>
<keyword evidence="1 6" id="KW-0963">Cytoplasm</keyword>
<organism evidence="8 9">
    <name type="scientific">candidate division TA06 bacterium 34_109</name>
    <dbReference type="NCBI Taxonomy" id="1635277"/>
    <lineage>
        <taxon>Bacteria</taxon>
        <taxon>Bacteria division TA06</taxon>
    </lineage>
</organism>
<dbReference type="Gene3D" id="2.40.50.140">
    <property type="entry name" value="Nucleic acid-binding proteins"/>
    <property type="match status" value="1"/>
</dbReference>
<comment type="subunit">
    <text evidence="6">Homotetramer. Forms an RuvA(8)-RuvB(12)-Holliday junction (HJ) complex. HJ DNA is sandwiched between 2 RuvA tetramers; dsDNA enters through RuvA and exits via RuvB. An RuvB hexamer assembles on each DNA strand where it exits the tetramer. Each RuvB hexamer is contacted by two RuvA subunits (via domain III) on 2 adjacent RuvB subunits; this complex drives branch migration. In the full resolvosome a probable DNA-RuvA(4)-RuvB(12)-RuvC(2) complex forms which resolves the HJ.</text>
</comment>
<keyword evidence="3 6" id="KW-0238">DNA-binding</keyword>
<dbReference type="Pfam" id="PF07499">
    <property type="entry name" value="RuvA_C"/>
    <property type="match status" value="1"/>
</dbReference>
<feature type="region of interest" description="Domain III" evidence="6">
    <location>
        <begin position="144"/>
        <end position="198"/>
    </location>
</feature>
<dbReference type="Pfam" id="PF01330">
    <property type="entry name" value="RuvA_N"/>
    <property type="match status" value="1"/>
</dbReference>
<evidence type="ECO:0000256" key="5">
    <source>
        <dbReference type="ARBA" id="ARBA00023204"/>
    </source>
</evidence>
<dbReference type="InterPro" id="IPR013849">
    <property type="entry name" value="DNA_helicase_Holl-junc_RuvA_I"/>
</dbReference>
<dbReference type="SMART" id="SM00278">
    <property type="entry name" value="HhH1"/>
    <property type="match status" value="2"/>
</dbReference>
<feature type="domain" description="Helix-hairpin-helix DNA-binding motif class 1" evidence="7">
    <location>
        <begin position="71"/>
        <end position="90"/>
    </location>
</feature>
<evidence type="ECO:0000313" key="8">
    <source>
        <dbReference type="EMBL" id="KUK85489.1"/>
    </source>
</evidence>
<dbReference type="InterPro" id="IPR000085">
    <property type="entry name" value="RuvA"/>
</dbReference>
<dbReference type="GO" id="GO:0005737">
    <property type="term" value="C:cytoplasm"/>
    <property type="evidence" value="ECO:0007669"/>
    <property type="project" value="UniProtKB-SubCell"/>
</dbReference>
<dbReference type="SUPFAM" id="SSF46929">
    <property type="entry name" value="DNA helicase RuvA subunit, C-terminal domain"/>
    <property type="match status" value="1"/>
</dbReference>
<dbReference type="PATRIC" id="fig|1635277.3.peg.2007"/>
<dbReference type="Proteomes" id="UP000053467">
    <property type="component" value="Unassembled WGS sequence"/>
</dbReference>
<dbReference type="Gene3D" id="1.10.8.10">
    <property type="entry name" value="DNA helicase RuvA subunit, C-terminal domain"/>
    <property type="match status" value="1"/>
</dbReference>
<comment type="similarity">
    <text evidence="6">Belongs to the RuvA family.</text>
</comment>
<evidence type="ECO:0000256" key="6">
    <source>
        <dbReference type="HAMAP-Rule" id="MF_00031"/>
    </source>
</evidence>
<dbReference type="Pfam" id="PF14520">
    <property type="entry name" value="HHH_5"/>
    <property type="match status" value="1"/>
</dbReference>
<name>A0A101HZ48_UNCT6</name>
<dbReference type="CDD" id="cd14332">
    <property type="entry name" value="UBA_RuvA_C"/>
    <property type="match status" value="1"/>
</dbReference>
<evidence type="ECO:0000256" key="2">
    <source>
        <dbReference type="ARBA" id="ARBA00022763"/>
    </source>
</evidence>
<dbReference type="InterPro" id="IPR012340">
    <property type="entry name" value="NA-bd_OB-fold"/>
</dbReference>
<dbReference type="InterPro" id="IPR010994">
    <property type="entry name" value="RuvA_2-like"/>
</dbReference>
<dbReference type="AlphaFoldDB" id="A0A101HZ48"/>
<comment type="caution">
    <text evidence="6">Lacks conserved residue(s) required for the propagation of feature annotation.</text>
</comment>
<keyword evidence="5 6" id="KW-0234">DNA repair</keyword>
<keyword evidence="8" id="KW-0547">Nucleotide-binding</keyword>
<comment type="subcellular location">
    <subcellularLocation>
        <location evidence="6">Cytoplasm</location>
    </subcellularLocation>
</comment>
<dbReference type="SUPFAM" id="SSF50249">
    <property type="entry name" value="Nucleic acid-binding proteins"/>
    <property type="match status" value="1"/>
</dbReference>
<gene>
    <name evidence="6" type="primary">ruvA</name>
    <name evidence="8" type="ORF">XE03_2011</name>
</gene>
<keyword evidence="8" id="KW-0378">Hydrolase</keyword>
<dbReference type="SUPFAM" id="SSF47781">
    <property type="entry name" value="RuvA domain 2-like"/>
    <property type="match status" value="1"/>
</dbReference>
<dbReference type="GO" id="GO:0048476">
    <property type="term" value="C:Holliday junction resolvase complex"/>
    <property type="evidence" value="ECO:0007669"/>
    <property type="project" value="UniProtKB-UniRule"/>
</dbReference>
<evidence type="ECO:0000256" key="4">
    <source>
        <dbReference type="ARBA" id="ARBA00023172"/>
    </source>
</evidence>
<keyword evidence="4 6" id="KW-0233">DNA recombination</keyword>
<reference evidence="9" key="1">
    <citation type="journal article" date="2015" name="MBio">
        <title>Genome-Resolved Metagenomic Analysis Reveals Roles for Candidate Phyla and Other Microbial Community Members in Biogeochemical Transformations in Oil Reservoirs.</title>
        <authorList>
            <person name="Hu P."/>
            <person name="Tom L."/>
            <person name="Singh A."/>
            <person name="Thomas B.C."/>
            <person name="Baker B.J."/>
            <person name="Piceno Y.M."/>
            <person name="Andersen G.L."/>
            <person name="Banfield J.F."/>
        </authorList>
    </citation>
    <scope>NUCLEOTIDE SEQUENCE [LARGE SCALE GENOMIC DNA]</scope>
</reference>
<feature type="domain" description="Helix-hairpin-helix DNA-binding motif class 1" evidence="7">
    <location>
        <begin position="106"/>
        <end position="125"/>
    </location>
</feature>
<comment type="caution">
    <text evidence="8">The sequence shown here is derived from an EMBL/GenBank/DDBJ whole genome shotgun (WGS) entry which is preliminary data.</text>
</comment>
<evidence type="ECO:0000313" key="9">
    <source>
        <dbReference type="Proteomes" id="UP000053467"/>
    </source>
</evidence>